<evidence type="ECO:0000256" key="3">
    <source>
        <dbReference type="ARBA" id="ARBA00022692"/>
    </source>
</evidence>
<organism evidence="7 8">
    <name type="scientific">Apiotrichum porosum</name>
    <dbReference type="NCBI Taxonomy" id="105984"/>
    <lineage>
        <taxon>Eukaryota</taxon>
        <taxon>Fungi</taxon>
        <taxon>Dikarya</taxon>
        <taxon>Basidiomycota</taxon>
        <taxon>Agaricomycotina</taxon>
        <taxon>Tremellomycetes</taxon>
        <taxon>Trichosporonales</taxon>
        <taxon>Trichosporonaceae</taxon>
        <taxon>Apiotrichum</taxon>
    </lineage>
</organism>
<feature type="transmembrane region" description="Helical" evidence="6">
    <location>
        <begin position="145"/>
        <end position="178"/>
    </location>
</feature>
<protein>
    <recommendedName>
        <fullName evidence="9">Integral membrane protein</fullName>
    </recommendedName>
</protein>
<sequence>MGQVQSAFDPDNTNSSNAPVGYIVPAFPSLYVPSVASTIQQSGYFLHDAYAIWRFTFYWTLILLLGTFWAVAALASFNLLLSRTLFSRKPNAGMTETGTAGGSTGAAAGSARATSLGDAALAGLPLPRRARRKMSKYASRKRPPMWLIAFIPLVMGFIATSVALVSGTVVGFALAAVYSAAGFSMSTWVPFMWGMIQVVVLIISSYSSLTRVL</sequence>
<comment type="caution">
    <text evidence="7">The sequence shown here is derived from an EMBL/GenBank/DDBJ whole genome shotgun (WGS) entry which is preliminary data.</text>
</comment>
<keyword evidence="8" id="KW-1185">Reference proteome</keyword>
<dbReference type="OrthoDB" id="2131401at2759"/>
<reference evidence="7 8" key="1">
    <citation type="submission" date="2018-11" db="EMBL/GenBank/DDBJ databases">
        <title>Genome sequence of Apiotrichum porosum DSM 27194.</title>
        <authorList>
            <person name="Aliyu H."/>
            <person name="Gorte O."/>
            <person name="Ochsenreither K."/>
        </authorList>
    </citation>
    <scope>NUCLEOTIDE SEQUENCE [LARGE SCALE GENOMIC DNA]</scope>
    <source>
        <strain evidence="7 8">DSM 27194</strain>
    </source>
</reference>
<proteinExistence type="inferred from homology"/>
<dbReference type="AlphaFoldDB" id="A0A427XQV3"/>
<name>A0A427XQV3_9TREE</name>
<dbReference type="GeneID" id="39593226"/>
<comment type="subcellular location">
    <subcellularLocation>
        <location evidence="1">Membrane</location>
        <topology evidence="1">Multi-pass membrane protein</topology>
    </subcellularLocation>
</comment>
<dbReference type="Proteomes" id="UP000279236">
    <property type="component" value="Unassembled WGS sequence"/>
</dbReference>
<dbReference type="RefSeq" id="XP_028475965.1">
    <property type="nucleotide sequence ID" value="XM_028623991.1"/>
</dbReference>
<comment type="similarity">
    <text evidence="2">Belongs to the TMEM170 family.</text>
</comment>
<dbReference type="InterPro" id="IPR019334">
    <property type="entry name" value="TMEM170A/B/YPR153W-like"/>
</dbReference>
<feature type="transmembrane region" description="Helical" evidence="6">
    <location>
        <begin position="190"/>
        <end position="209"/>
    </location>
</feature>
<dbReference type="PANTHER" id="PTHR22779">
    <property type="entry name" value="SD17342P"/>
    <property type="match status" value="1"/>
</dbReference>
<dbReference type="GO" id="GO:0016020">
    <property type="term" value="C:membrane"/>
    <property type="evidence" value="ECO:0007669"/>
    <property type="project" value="UniProtKB-SubCell"/>
</dbReference>
<evidence type="ECO:0000256" key="4">
    <source>
        <dbReference type="ARBA" id="ARBA00022989"/>
    </source>
</evidence>
<dbReference type="STRING" id="105984.A0A427XQV3"/>
<evidence type="ECO:0000313" key="7">
    <source>
        <dbReference type="EMBL" id="RSH81246.1"/>
    </source>
</evidence>
<accession>A0A427XQV3</accession>
<evidence type="ECO:0000313" key="8">
    <source>
        <dbReference type="Proteomes" id="UP000279236"/>
    </source>
</evidence>
<dbReference type="PANTHER" id="PTHR22779:SF6">
    <property type="entry name" value="SD17342P"/>
    <property type="match status" value="1"/>
</dbReference>
<keyword evidence="3 6" id="KW-0812">Transmembrane</keyword>
<dbReference type="Pfam" id="PF10190">
    <property type="entry name" value="Tmemb_170"/>
    <property type="match status" value="1"/>
</dbReference>
<evidence type="ECO:0000256" key="6">
    <source>
        <dbReference type="SAM" id="Phobius"/>
    </source>
</evidence>
<feature type="transmembrane region" description="Helical" evidence="6">
    <location>
        <begin position="57"/>
        <end position="81"/>
    </location>
</feature>
<evidence type="ECO:0008006" key="9">
    <source>
        <dbReference type="Google" id="ProtNLM"/>
    </source>
</evidence>
<gene>
    <name evidence="7" type="ORF">EHS24_008683</name>
</gene>
<evidence type="ECO:0000256" key="2">
    <source>
        <dbReference type="ARBA" id="ARBA00006325"/>
    </source>
</evidence>
<dbReference type="EMBL" id="RSCE01000007">
    <property type="protein sequence ID" value="RSH81246.1"/>
    <property type="molecule type" value="Genomic_DNA"/>
</dbReference>
<keyword evidence="4 6" id="KW-1133">Transmembrane helix</keyword>
<evidence type="ECO:0000256" key="5">
    <source>
        <dbReference type="ARBA" id="ARBA00023136"/>
    </source>
</evidence>
<evidence type="ECO:0000256" key="1">
    <source>
        <dbReference type="ARBA" id="ARBA00004141"/>
    </source>
</evidence>
<keyword evidence="5 6" id="KW-0472">Membrane</keyword>